<dbReference type="SUPFAM" id="SSF53850">
    <property type="entry name" value="Periplasmic binding protein-like II"/>
    <property type="match status" value="1"/>
</dbReference>
<dbReference type="InterPro" id="IPR015168">
    <property type="entry name" value="SsuA/THI5"/>
</dbReference>
<dbReference type="InterPro" id="IPR001638">
    <property type="entry name" value="Solute-binding_3/MltF_N"/>
</dbReference>
<evidence type="ECO:0000313" key="4">
    <source>
        <dbReference type="Proteomes" id="UP000245921"/>
    </source>
</evidence>
<proteinExistence type="inferred from homology"/>
<comment type="caution">
    <text evidence="3">The sequence shown here is derived from an EMBL/GenBank/DDBJ whole genome shotgun (WGS) entry which is preliminary data.</text>
</comment>
<dbReference type="Pfam" id="PF09084">
    <property type="entry name" value="NMT1"/>
    <property type="match status" value="1"/>
</dbReference>
<dbReference type="Gene3D" id="3.40.190.10">
    <property type="entry name" value="Periplasmic binding protein-like II"/>
    <property type="match status" value="2"/>
</dbReference>
<dbReference type="EMBL" id="QGGI01000011">
    <property type="protein sequence ID" value="PWJ91260.1"/>
    <property type="molecule type" value="Genomic_DNA"/>
</dbReference>
<name>A0AA45C695_9BACT</name>
<dbReference type="AlphaFoldDB" id="A0AA45C695"/>
<gene>
    <name evidence="3" type="ORF">C7380_11168</name>
</gene>
<accession>A0AA45C695</accession>
<evidence type="ECO:0000313" key="3">
    <source>
        <dbReference type="EMBL" id="PWJ91260.1"/>
    </source>
</evidence>
<organism evidence="3 4">
    <name type="scientific">Oceanotoga teriensis</name>
    <dbReference type="NCBI Taxonomy" id="515440"/>
    <lineage>
        <taxon>Bacteria</taxon>
        <taxon>Thermotogati</taxon>
        <taxon>Thermotogota</taxon>
        <taxon>Thermotogae</taxon>
        <taxon>Petrotogales</taxon>
        <taxon>Petrotogaceae</taxon>
        <taxon>Oceanotoga</taxon>
    </lineage>
</organism>
<dbReference type="SMART" id="SM00062">
    <property type="entry name" value="PBPb"/>
    <property type="match status" value="1"/>
</dbReference>
<keyword evidence="4" id="KW-1185">Reference proteome</keyword>
<protein>
    <submittedName>
        <fullName evidence="3">NitT/TauT family transport system substrate-binding protein</fullName>
    </submittedName>
</protein>
<dbReference type="PANTHER" id="PTHR30024">
    <property type="entry name" value="ALIPHATIC SULFONATES-BINDING PROTEIN-RELATED"/>
    <property type="match status" value="1"/>
</dbReference>
<sequence>MKKYFIYLFVVLMMIFTLVSCQKSEPQQLIIGVLPDVDSIPFIIASEKGYFEDENVNVKIEYFKSPVDRDSALQSDNLDAAISDVLAQAFAHDNGFDIMITSMTNGSYKLLVNKDSNINNIKELKGKDIAISKNTIIEYTTDMMLEQENINPKDINKVIIPKIPTRLEMLQNGKIQAATLPEPLATVAMNNGSKLLNSSNNLNINPGVLIFTSKSINDKTKEIKNMYKAYNRAVDYLKTHDKVDYADILIEKAGFPELIKDTLILPDYNEAKAPTKKDVEEVVKWLYEKGLISKEFKYEEIVNTTFVR</sequence>
<evidence type="ECO:0000259" key="2">
    <source>
        <dbReference type="SMART" id="SM00062"/>
    </source>
</evidence>
<dbReference type="PROSITE" id="PS51257">
    <property type="entry name" value="PROKAR_LIPOPROTEIN"/>
    <property type="match status" value="1"/>
</dbReference>
<reference evidence="3 4" key="1">
    <citation type="submission" date="2018-05" db="EMBL/GenBank/DDBJ databases">
        <title>Genomic Encyclopedia of Type Strains, Phase IV (KMG-IV): sequencing the most valuable type-strain genomes for metagenomic binning, comparative biology and taxonomic classification.</title>
        <authorList>
            <person name="Goeker M."/>
        </authorList>
    </citation>
    <scope>NUCLEOTIDE SEQUENCE [LARGE SCALE GENOMIC DNA]</scope>
    <source>
        <strain evidence="3 4">DSM 24906</strain>
    </source>
</reference>
<feature type="domain" description="Solute-binding protein family 3/N-terminal" evidence="2">
    <location>
        <begin position="28"/>
        <end position="257"/>
    </location>
</feature>
<evidence type="ECO:0000256" key="1">
    <source>
        <dbReference type="ARBA" id="ARBA00010742"/>
    </source>
</evidence>
<dbReference type="Proteomes" id="UP000245921">
    <property type="component" value="Unassembled WGS sequence"/>
</dbReference>
<comment type="similarity">
    <text evidence="1">Belongs to the bacterial solute-binding protein SsuA/TauA family.</text>
</comment>
<dbReference type="RefSeq" id="WP_109605083.1">
    <property type="nucleotide sequence ID" value="NZ_QGGI01000011.1"/>
</dbReference>